<dbReference type="SUPFAM" id="SSF101941">
    <property type="entry name" value="NAC domain"/>
    <property type="match status" value="1"/>
</dbReference>
<dbReference type="OrthoDB" id="1043216at2759"/>
<dbReference type="InterPro" id="IPR036093">
    <property type="entry name" value="NAC_dom_sf"/>
</dbReference>
<dbReference type="EMBL" id="KI517881">
    <property type="protein sequence ID" value="ESQ29485.1"/>
    <property type="molecule type" value="Genomic_DNA"/>
</dbReference>
<sequence length="195" mass="22696">MEDHSVSSEGMEDHSVSSDDDDDQIEPAEEEGIEEIQYYLSSSDDNDERIEETDEKMISYHLNMMINDSWPHEYVYNLNPWITFNNTTNPKYMVFVKSRTEASGRTDDGCGAGCWRIIGRDKLIKSEETGKILGFKRILKFCDKEMNRSDKRIWVMEEFRLFDKRKQDQVIGLIQLLLPPAVSALLAKHFSFLPK</sequence>
<name>V4JVR9_EUTSA</name>
<dbReference type="Gene3D" id="2.170.150.80">
    <property type="entry name" value="NAC domain"/>
    <property type="match status" value="1"/>
</dbReference>
<evidence type="ECO:0000256" key="5">
    <source>
        <dbReference type="SAM" id="MobiDB-lite"/>
    </source>
</evidence>
<feature type="compositionally biased region" description="Basic and acidic residues" evidence="5">
    <location>
        <begin position="1"/>
        <end position="17"/>
    </location>
</feature>
<keyword evidence="3" id="KW-0804">Transcription</keyword>
<evidence type="ECO:0000256" key="1">
    <source>
        <dbReference type="ARBA" id="ARBA00023015"/>
    </source>
</evidence>
<dbReference type="AlphaFoldDB" id="V4JVR9"/>
<keyword evidence="1" id="KW-0805">Transcription regulation</keyword>
<dbReference type="PROSITE" id="PS51005">
    <property type="entry name" value="NAC"/>
    <property type="match status" value="1"/>
</dbReference>
<dbReference type="STRING" id="72664.V4JVR9"/>
<feature type="domain" description="NAC" evidence="6">
    <location>
        <begin position="36"/>
        <end position="177"/>
    </location>
</feature>
<keyword evidence="8" id="KW-1185">Reference proteome</keyword>
<dbReference type="Proteomes" id="UP000030689">
    <property type="component" value="Unassembled WGS sequence"/>
</dbReference>
<dbReference type="Gramene" id="ESQ29485">
    <property type="protein sequence ID" value="ESQ29485"/>
    <property type="gene ID" value="EUTSA_v10024149mg"/>
</dbReference>
<evidence type="ECO:0000313" key="8">
    <source>
        <dbReference type="Proteomes" id="UP000030689"/>
    </source>
</evidence>
<gene>
    <name evidence="7" type="ORF">EUTSA_v10024149mg</name>
</gene>
<dbReference type="GO" id="GO:0003677">
    <property type="term" value="F:DNA binding"/>
    <property type="evidence" value="ECO:0007669"/>
    <property type="project" value="UniProtKB-KW"/>
</dbReference>
<dbReference type="KEGG" id="eus:EUTSA_v10024149mg"/>
<keyword evidence="4" id="KW-0539">Nucleus</keyword>
<evidence type="ECO:0000259" key="6">
    <source>
        <dbReference type="PROSITE" id="PS51005"/>
    </source>
</evidence>
<proteinExistence type="predicted"/>
<evidence type="ECO:0000256" key="3">
    <source>
        <dbReference type="ARBA" id="ARBA00023163"/>
    </source>
</evidence>
<organism evidence="7 8">
    <name type="scientific">Eutrema salsugineum</name>
    <name type="common">Saltwater cress</name>
    <name type="synonym">Sisymbrium salsugineum</name>
    <dbReference type="NCBI Taxonomy" id="72664"/>
    <lineage>
        <taxon>Eukaryota</taxon>
        <taxon>Viridiplantae</taxon>
        <taxon>Streptophyta</taxon>
        <taxon>Embryophyta</taxon>
        <taxon>Tracheophyta</taxon>
        <taxon>Spermatophyta</taxon>
        <taxon>Magnoliopsida</taxon>
        <taxon>eudicotyledons</taxon>
        <taxon>Gunneridae</taxon>
        <taxon>Pentapetalae</taxon>
        <taxon>rosids</taxon>
        <taxon>malvids</taxon>
        <taxon>Brassicales</taxon>
        <taxon>Brassicaceae</taxon>
        <taxon>Eutremeae</taxon>
        <taxon>Eutrema</taxon>
    </lineage>
</organism>
<evidence type="ECO:0000256" key="4">
    <source>
        <dbReference type="ARBA" id="ARBA00023242"/>
    </source>
</evidence>
<dbReference type="InterPro" id="IPR003441">
    <property type="entry name" value="NAC-dom"/>
</dbReference>
<reference evidence="7 8" key="1">
    <citation type="journal article" date="2013" name="Front. Plant Sci.">
        <title>The Reference Genome of the Halophytic Plant Eutrema salsugineum.</title>
        <authorList>
            <person name="Yang R."/>
            <person name="Jarvis D.E."/>
            <person name="Chen H."/>
            <person name="Beilstein M.A."/>
            <person name="Grimwood J."/>
            <person name="Jenkins J."/>
            <person name="Shu S."/>
            <person name="Prochnik S."/>
            <person name="Xin M."/>
            <person name="Ma C."/>
            <person name="Schmutz J."/>
            <person name="Wing R.A."/>
            <person name="Mitchell-Olds T."/>
            <person name="Schumaker K.S."/>
            <person name="Wang X."/>
        </authorList>
    </citation>
    <scope>NUCLEOTIDE SEQUENCE [LARGE SCALE GENOMIC DNA]</scope>
</reference>
<dbReference type="GO" id="GO:0006355">
    <property type="term" value="P:regulation of DNA-templated transcription"/>
    <property type="evidence" value="ECO:0007669"/>
    <property type="project" value="InterPro"/>
</dbReference>
<dbReference type="PANTHER" id="PTHR31124">
    <property type="entry name" value="APICAL MERISTEM FORMATION PROTEIN-RELATED-RELATED"/>
    <property type="match status" value="1"/>
</dbReference>
<dbReference type="Pfam" id="PF02365">
    <property type="entry name" value="NAM"/>
    <property type="match status" value="1"/>
</dbReference>
<keyword evidence="2" id="KW-0238">DNA-binding</keyword>
<feature type="region of interest" description="Disordered" evidence="5">
    <location>
        <begin position="1"/>
        <end position="32"/>
    </location>
</feature>
<feature type="compositionally biased region" description="Acidic residues" evidence="5">
    <location>
        <begin position="18"/>
        <end position="32"/>
    </location>
</feature>
<dbReference type="PANTHER" id="PTHR31124:SF8">
    <property type="entry name" value="NAC DOMAIN-CONTAINING PROTEIN"/>
    <property type="match status" value="1"/>
</dbReference>
<protein>
    <recommendedName>
        <fullName evidence="6">NAC domain-containing protein</fullName>
    </recommendedName>
</protein>
<evidence type="ECO:0000256" key="2">
    <source>
        <dbReference type="ARBA" id="ARBA00023125"/>
    </source>
</evidence>
<evidence type="ECO:0000313" key="7">
    <source>
        <dbReference type="EMBL" id="ESQ29485.1"/>
    </source>
</evidence>
<accession>V4JVR9</accession>